<name>A0A9W9FTK2_9EURO</name>
<comment type="caution">
    <text evidence="2">The sequence shown here is derived from an EMBL/GenBank/DDBJ whole genome shotgun (WGS) entry which is preliminary data.</text>
</comment>
<dbReference type="CDD" id="cd07262">
    <property type="entry name" value="VOC_like"/>
    <property type="match status" value="1"/>
</dbReference>
<dbReference type="AlphaFoldDB" id="A0A9W9FTK2"/>
<protein>
    <recommendedName>
        <fullName evidence="1">VOC domain-containing protein</fullName>
    </recommendedName>
</protein>
<dbReference type="PANTHER" id="PTHR35006">
    <property type="entry name" value="GLYOXALASE FAMILY PROTEIN (AFU_ORTHOLOGUE AFUA_5G14830)"/>
    <property type="match status" value="1"/>
</dbReference>
<dbReference type="OrthoDB" id="10249419at2759"/>
<dbReference type="Gene3D" id="3.10.180.10">
    <property type="entry name" value="2,3-Dihydroxybiphenyl 1,2-Dioxygenase, domain 1"/>
    <property type="match status" value="1"/>
</dbReference>
<proteinExistence type="predicted"/>
<gene>
    <name evidence="2" type="ORF">N7456_002871</name>
</gene>
<dbReference type="InterPro" id="IPR029068">
    <property type="entry name" value="Glyas_Bleomycin-R_OHBP_Dase"/>
</dbReference>
<evidence type="ECO:0000259" key="1">
    <source>
        <dbReference type="PROSITE" id="PS51819"/>
    </source>
</evidence>
<dbReference type="Pfam" id="PF00903">
    <property type="entry name" value="Glyoxalase"/>
    <property type="match status" value="1"/>
</dbReference>
<dbReference type="Proteomes" id="UP001149165">
    <property type="component" value="Unassembled WGS sequence"/>
</dbReference>
<dbReference type="SUPFAM" id="SSF54593">
    <property type="entry name" value="Glyoxalase/Bleomycin resistance protein/Dihydroxybiphenyl dioxygenase"/>
    <property type="match status" value="1"/>
</dbReference>
<reference evidence="2" key="2">
    <citation type="journal article" date="2023" name="IMA Fungus">
        <title>Comparative genomic study of the Penicillium genus elucidates a diverse pangenome and 15 lateral gene transfer events.</title>
        <authorList>
            <person name="Petersen C."/>
            <person name="Sorensen T."/>
            <person name="Nielsen M.R."/>
            <person name="Sondergaard T.E."/>
            <person name="Sorensen J.L."/>
            <person name="Fitzpatrick D.A."/>
            <person name="Frisvad J.C."/>
            <person name="Nielsen K.L."/>
        </authorList>
    </citation>
    <scope>NUCLEOTIDE SEQUENCE</scope>
    <source>
        <strain evidence="2">IBT 30069</strain>
    </source>
</reference>
<dbReference type="EMBL" id="JAPQKH010000003">
    <property type="protein sequence ID" value="KAJ5106196.1"/>
    <property type="molecule type" value="Genomic_DNA"/>
</dbReference>
<dbReference type="PROSITE" id="PS51819">
    <property type="entry name" value="VOC"/>
    <property type="match status" value="1"/>
</dbReference>
<dbReference type="InterPro" id="IPR037523">
    <property type="entry name" value="VOC_core"/>
</dbReference>
<dbReference type="PANTHER" id="PTHR35006:SF2">
    <property type="entry name" value="GLYOXALASE FAMILY PROTEIN (AFU_ORTHOLOGUE AFUA_5G14830)"/>
    <property type="match status" value="1"/>
</dbReference>
<sequence length="126" mass="13270">MPIGHVLLKIAEADHAAAVEFYTQALKPLGIQKLQTMPNGWVAFGTKGLEWVVGTTPANSDSKAHVAFVAPDLKSVDAFHAAALAAGGKDNGAPGPRPQMHPNYYGAFVLDPQGNNIEAVCMDYVA</sequence>
<evidence type="ECO:0000313" key="3">
    <source>
        <dbReference type="Proteomes" id="UP001149165"/>
    </source>
</evidence>
<feature type="domain" description="VOC" evidence="1">
    <location>
        <begin position="2"/>
        <end position="122"/>
    </location>
</feature>
<organism evidence="2 3">
    <name type="scientific">Penicillium angulare</name>
    <dbReference type="NCBI Taxonomy" id="116970"/>
    <lineage>
        <taxon>Eukaryota</taxon>
        <taxon>Fungi</taxon>
        <taxon>Dikarya</taxon>
        <taxon>Ascomycota</taxon>
        <taxon>Pezizomycotina</taxon>
        <taxon>Eurotiomycetes</taxon>
        <taxon>Eurotiomycetidae</taxon>
        <taxon>Eurotiales</taxon>
        <taxon>Aspergillaceae</taxon>
        <taxon>Penicillium</taxon>
    </lineage>
</organism>
<keyword evidence="3" id="KW-1185">Reference proteome</keyword>
<dbReference type="InterPro" id="IPR004360">
    <property type="entry name" value="Glyas_Fos-R_dOase_dom"/>
</dbReference>
<reference evidence="2" key="1">
    <citation type="submission" date="2022-11" db="EMBL/GenBank/DDBJ databases">
        <authorList>
            <person name="Petersen C."/>
        </authorList>
    </citation>
    <scope>NUCLEOTIDE SEQUENCE</scope>
    <source>
        <strain evidence="2">IBT 30069</strain>
    </source>
</reference>
<evidence type="ECO:0000313" key="2">
    <source>
        <dbReference type="EMBL" id="KAJ5106196.1"/>
    </source>
</evidence>
<accession>A0A9W9FTK2</accession>